<dbReference type="InterPro" id="IPR027417">
    <property type="entry name" value="P-loop_NTPase"/>
</dbReference>
<keyword evidence="3" id="KW-1185">Reference proteome</keyword>
<dbReference type="AlphaFoldDB" id="A0A976NYH6"/>
<evidence type="ECO:0000313" key="3">
    <source>
        <dbReference type="Proteomes" id="UP000294530"/>
    </source>
</evidence>
<proteinExistence type="predicted"/>
<feature type="region of interest" description="Disordered" evidence="1">
    <location>
        <begin position="30"/>
        <end position="73"/>
    </location>
</feature>
<evidence type="ECO:0000256" key="1">
    <source>
        <dbReference type="SAM" id="MobiDB-lite"/>
    </source>
</evidence>
<accession>A0A976NYH6</accession>
<evidence type="ECO:0000313" key="2">
    <source>
        <dbReference type="EMBL" id="TDH72625.1"/>
    </source>
</evidence>
<feature type="compositionally biased region" description="Basic residues" evidence="1">
    <location>
        <begin position="44"/>
        <end position="63"/>
    </location>
</feature>
<feature type="compositionally biased region" description="Polar residues" evidence="1">
    <location>
        <begin position="30"/>
        <end position="40"/>
    </location>
</feature>
<dbReference type="Proteomes" id="UP000294530">
    <property type="component" value="Unassembled WGS sequence"/>
</dbReference>
<sequence length="611" mass="68549">MGKNRRGPRRAISQGDAIVVINASMLRRTTSSLMETPLNSTKKEQKKRKDQSIRTRRLSKKQKPNHDANTVSSDFIDSSSLEVSPMNPRNEYWTVLRVKRDADVLAGLYGILLSRTTSRSCVVVLPHRYETSPSQLANILKHLGLQAVSIHQKMASKQKKEAFQRFQASVDAAMSTHAMILVTTDHMCASVRANAMVVLVGAVNNTAMTHATTFLQVSYVTTSDFKAVHTFQLELSTPCLQQLQARFNIAQQIVAITQHVAKMEGRNEQTAKWVHKITNGADFDENEDHHKTTKQRKTREEQRLQALTEKLYVMLTRDVSGLPASSSRKQESESDRQHRHEKLRLLGLVTINASVGTALLDGRTSAQTRWMDYAEGKRYKGQWLGTVRHGATKDSTSLELRKQVSAAQQTIDPSSFLCQWQPNKEPIDSIQWGGAFGKVCGHNEVVMHELRAFYPQEVLNTKVCSKLFPAPGNQGFDGCLEHLRYACIHHRTSMTLWDAEFFLFLSSNGRVTWSKKHQLLSLSLASLQCLVPALRSWTAACEGRMPPNAVLRAIQLCCQLGSGAKKSSDGKLSLKILKRIMSFEFGGSTRLWQQIANVGTPLDEEMVYDSQ</sequence>
<gene>
    <name evidence="2" type="ORF">CCR75_001035</name>
</gene>
<dbReference type="KEGG" id="blac:94344811"/>
<feature type="region of interest" description="Disordered" evidence="1">
    <location>
        <begin position="281"/>
        <end position="300"/>
    </location>
</feature>
<reference evidence="2 3" key="1">
    <citation type="journal article" date="2021" name="Genome Biol.">
        <title>AFLAP: assembly-free linkage analysis pipeline using k-mers from genome sequencing data.</title>
        <authorList>
            <person name="Fletcher K."/>
            <person name="Zhang L."/>
            <person name="Gil J."/>
            <person name="Han R."/>
            <person name="Cavanaugh K."/>
            <person name="Michelmore R."/>
        </authorList>
    </citation>
    <scope>NUCLEOTIDE SEQUENCE [LARGE SCALE GENOMIC DNA]</scope>
    <source>
        <strain evidence="2 3">SF5</strain>
    </source>
</reference>
<organism evidence="2 3">
    <name type="scientific">Bremia lactucae</name>
    <name type="common">Lettuce downy mildew</name>
    <dbReference type="NCBI Taxonomy" id="4779"/>
    <lineage>
        <taxon>Eukaryota</taxon>
        <taxon>Sar</taxon>
        <taxon>Stramenopiles</taxon>
        <taxon>Oomycota</taxon>
        <taxon>Peronosporomycetes</taxon>
        <taxon>Peronosporales</taxon>
        <taxon>Peronosporaceae</taxon>
        <taxon>Bremia</taxon>
    </lineage>
</organism>
<dbReference type="OrthoDB" id="77711at2759"/>
<protein>
    <submittedName>
        <fullName evidence="2">Uncharacterized protein</fullName>
    </submittedName>
</protein>
<dbReference type="EMBL" id="SHOA02000012">
    <property type="protein sequence ID" value="TDH72625.1"/>
    <property type="molecule type" value="Genomic_DNA"/>
</dbReference>
<dbReference type="RefSeq" id="XP_067822124.1">
    <property type="nucleotide sequence ID" value="XM_067959140.1"/>
</dbReference>
<dbReference type="Gene3D" id="3.40.50.300">
    <property type="entry name" value="P-loop containing nucleotide triphosphate hydrolases"/>
    <property type="match status" value="1"/>
</dbReference>
<name>A0A976NYH6_BRELC</name>
<dbReference type="GeneID" id="94344811"/>
<comment type="caution">
    <text evidence="2">The sequence shown here is derived from an EMBL/GenBank/DDBJ whole genome shotgun (WGS) entry which is preliminary data.</text>
</comment>